<dbReference type="EMBL" id="QRWX01000004">
    <property type="protein sequence ID" value="RGT54294.1"/>
    <property type="molecule type" value="Genomic_DNA"/>
</dbReference>
<organism evidence="1 2">
    <name type="scientific">Solobacterium moorei</name>
    <dbReference type="NCBI Taxonomy" id="102148"/>
    <lineage>
        <taxon>Bacteria</taxon>
        <taxon>Bacillati</taxon>
        <taxon>Bacillota</taxon>
        <taxon>Erysipelotrichia</taxon>
        <taxon>Erysipelotrichales</taxon>
        <taxon>Erysipelotrichaceae</taxon>
        <taxon>Solobacterium</taxon>
    </lineage>
</organism>
<dbReference type="RefSeq" id="WP_118765263.1">
    <property type="nucleotide sequence ID" value="NZ_CABJCF010000004.1"/>
</dbReference>
<dbReference type="Proteomes" id="UP000284731">
    <property type="component" value="Unassembled WGS sequence"/>
</dbReference>
<accession>A0A412PBQ9</accession>
<dbReference type="AlphaFoldDB" id="A0A412PBQ9"/>
<evidence type="ECO:0000313" key="2">
    <source>
        <dbReference type="Proteomes" id="UP000284731"/>
    </source>
</evidence>
<protein>
    <submittedName>
        <fullName evidence="1">Uncharacterized protein</fullName>
    </submittedName>
</protein>
<reference evidence="1 2" key="1">
    <citation type="submission" date="2018-08" db="EMBL/GenBank/DDBJ databases">
        <title>A genome reference for cultivated species of the human gut microbiota.</title>
        <authorList>
            <person name="Zou Y."/>
            <person name="Xue W."/>
            <person name="Luo G."/>
        </authorList>
    </citation>
    <scope>NUCLEOTIDE SEQUENCE [LARGE SCALE GENOMIC DNA]</scope>
    <source>
        <strain evidence="1 2">AF18-46</strain>
    </source>
</reference>
<proteinExistence type="predicted"/>
<name>A0A412PBQ9_9FIRM</name>
<comment type="caution">
    <text evidence="1">The sequence shown here is derived from an EMBL/GenBank/DDBJ whole genome shotgun (WGS) entry which is preliminary data.</text>
</comment>
<gene>
    <name evidence="1" type="ORF">DWX20_09010</name>
</gene>
<evidence type="ECO:0000313" key="1">
    <source>
        <dbReference type="EMBL" id="RGT54294.1"/>
    </source>
</evidence>
<sequence>MYKVDNKRIGKYLSKLIDNSRFKNDRQFSIAYLHLTKTPESTENIQNMQNRICQIKKGNKSIQIYDLPVFAELLGVSTDDILSAGTVKLPTFTHKTNYSIAFSKEPKEIENYINREDKLFLNPDEYNKTFIDYALEAENYTLLKYLMDHNYIWFVGDNSEEYYCSLRDDSRDFESFGAGTSIKRRELHNIDLLEFTLKHQCDLRYKMISLALKEKDLEMLNKLHAKEVPFLYQLDLGGSYVVKNFVLSKSKKFEEFIETIANSDNTIIEYFFETFTVKYIHLGHKFPFENILIAPFVGKILEALIINHRFFESKIFLQKAIDHNRKMKNIILKYIENYKQILTNYYEHQNGRNWENTEEMINADLYREYMFCKDNGFIRFSPFFLAKSDTKTRIITNIINVTVNSNDSEVQFLINELNQLYFSFDEFNQYNRNI</sequence>